<name>A0A1H1FM47_9ACTN</name>
<evidence type="ECO:0000313" key="3">
    <source>
        <dbReference type="EMBL" id="SDR01858.1"/>
    </source>
</evidence>
<keyword evidence="4" id="KW-1185">Reference proteome</keyword>
<dbReference type="EMBL" id="FNKK01000002">
    <property type="protein sequence ID" value="SDR01858.1"/>
    <property type="molecule type" value="Genomic_DNA"/>
</dbReference>
<accession>A0A1H1FM47</accession>
<keyword evidence="1" id="KW-0812">Transmembrane</keyword>
<keyword evidence="1" id="KW-0472">Membrane</keyword>
<evidence type="ECO:0000259" key="2">
    <source>
        <dbReference type="Pfam" id="PF23636"/>
    </source>
</evidence>
<dbReference type="InterPro" id="IPR055568">
    <property type="entry name" value="DUF7144"/>
</dbReference>
<dbReference type="STRING" id="35622.SAMN04489764_3053"/>
<dbReference type="Pfam" id="PF23636">
    <property type="entry name" value="DUF7144"/>
    <property type="match status" value="1"/>
</dbReference>
<feature type="transmembrane region" description="Helical" evidence="1">
    <location>
        <begin position="23"/>
        <end position="47"/>
    </location>
</feature>
<evidence type="ECO:0000256" key="1">
    <source>
        <dbReference type="SAM" id="Phobius"/>
    </source>
</evidence>
<organism evidence="3 4">
    <name type="scientific">Thermostaphylospora chromogena</name>
    <dbReference type="NCBI Taxonomy" id="35622"/>
    <lineage>
        <taxon>Bacteria</taxon>
        <taxon>Bacillati</taxon>
        <taxon>Actinomycetota</taxon>
        <taxon>Actinomycetes</taxon>
        <taxon>Streptosporangiales</taxon>
        <taxon>Thermomonosporaceae</taxon>
        <taxon>Thermostaphylospora</taxon>
    </lineage>
</organism>
<protein>
    <recommendedName>
        <fullName evidence="2">DUF7144 domain-containing protein</fullName>
    </recommendedName>
</protein>
<feature type="transmembrane region" description="Helical" evidence="1">
    <location>
        <begin position="59"/>
        <end position="78"/>
    </location>
</feature>
<reference evidence="3 4" key="1">
    <citation type="submission" date="2016-10" db="EMBL/GenBank/DDBJ databases">
        <authorList>
            <person name="de Groot N.N."/>
        </authorList>
    </citation>
    <scope>NUCLEOTIDE SEQUENCE [LARGE SCALE GENOMIC DNA]</scope>
    <source>
        <strain evidence="3 4">DSM 43794</strain>
    </source>
</reference>
<gene>
    <name evidence="3" type="ORF">SAMN04489764_3053</name>
</gene>
<dbReference type="Proteomes" id="UP000217103">
    <property type="component" value="Unassembled WGS sequence"/>
</dbReference>
<proteinExistence type="predicted"/>
<evidence type="ECO:0000313" key="4">
    <source>
        <dbReference type="Proteomes" id="UP000217103"/>
    </source>
</evidence>
<sequence length="80" mass="8929">MSHVTNHRTSEADRPASAWAMGLAYFAGCVMMLIGVFSALAGITAIFRDDVYVFRGEYVFLWDVSAWGWIHLILGVLIHP</sequence>
<feature type="domain" description="DUF7144" evidence="2">
    <location>
        <begin position="24"/>
        <end position="78"/>
    </location>
</feature>
<dbReference type="AlphaFoldDB" id="A0A1H1FM47"/>
<keyword evidence="1" id="KW-1133">Transmembrane helix</keyword>